<dbReference type="AlphaFoldDB" id="A0A4U0XKH3"/>
<accession>A0A4U0XKH3</accession>
<dbReference type="EMBL" id="NAJN01000177">
    <property type="protein sequence ID" value="TKA77680.1"/>
    <property type="molecule type" value="Genomic_DNA"/>
</dbReference>
<keyword evidence="3" id="KW-1185">Reference proteome</keyword>
<evidence type="ECO:0000256" key="1">
    <source>
        <dbReference type="SAM" id="MobiDB-lite"/>
    </source>
</evidence>
<protein>
    <recommendedName>
        <fullName evidence="4">Trafficking protein particle complex subunit 12</fullName>
    </recommendedName>
</protein>
<dbReference type="PANTHER" id="PTHR21581">
    <property type="entry name" value="D-ALANYL-D-ALANINE CARBOXYPEPTIDASE"/>
    <property type="match status" value="1"/>
</dbReference>
<dbReference type="InterPro" id="IPR011990">
    <property type="entry name" value="TPR-like_helical_dom_sf"/>
</dbReference>
<dbReference type="OrthoDB" id="428342at2759"/>
<name>A0A4U0XKH3_9PEZI</name>
<feature type="compositionally biased region" description="Pro residues" evidence="1">
    <location>
        <begin position="17"/>
        <end position="26"/>
    </location>
</feature>
<proteinExistence type="predicted"/>
<dbReference type="STRING" id="331657.A0A4U0XKH3"/>
<dbReference type="Proteomes" id="UP000308768">
    <property type="component" value="Unassembled WGS sequence"/>
</dbReference>
<dbReference type="PANTHER" id="PTHR21581:SF6">
    <property type="entry name" value="TRAFFICKING PROTEIN PARTICLE COMPLEX SUBUNIT 12"/>
    <property type="match status" value="1"/>
</dbReference>
<reference evidence="2 3" key="1">
    <citation type="submission" date="2017-03" db="EMBL/GenBank/DDBJ databases">
        <title>Genomes of endolithic fungi from Antarctica.</title>
        <authorList>
            <person name="Coleine C."/>
            <person name="Masonjones S."/>
            <person name="Stajich J.E."/>
        </authorList>
    </citation>
    <scope>NUCLEOTIDE SEQUENCE [LARGE SCALE GENOMIC DNA]</scope>
    <source>
        <strain evidence="2 3">CCFEE 5187</strain>
    </source>
</reference>
<sequence length="438" mass="47282">MPRRQTRGPLDIDDPLADPPPTPPPSKSRNLAPPTPALQTQLPPSPRPRSPLSGDSASIHRPAKDFSFLLNPATYHRLDTQHIPDAFLNSPHQPSPDTPLPDLIRHGHFRLAAATAARELTTSTAPQDHAAIFSLLYVRLACLVLTSHEALATIEAKPLGDLSRSVYRDAVTHAHLVPWELRVLVVRLQALGLGDRRRGIMGYYALAADARSEARRATGSERRVWRSRLADLGVRVGGALVEMHDLDGAARHLQSLDPHPAHQANFALLWLRIGDVPAAQACVAALEATPAVSDPDAGPRTSDILEALVRTADGNYTAAVNAWQRLHTTYPTDAMVAQNLAVCLLYTGQLPEARAALESLIDGSGDGGDGSDDNDGGRAAAGAGRHAHAFHALTFNLSTLYELCSERAREHKVRLAERVAATAPRPEGWERGTAEFKL</sequence>
<dbReference type="SUPFAM" id="SSF48452">
    <property type="entry name" value="TPR-like"/>
    <property type="match status" value="1"/>
</dbReference>
<feature type="region of interest" description="Disordered" evidence="1">
    <location>
        <begin position="1"/>
        <end position="58"/>
    </location>
</feature>
<dbReference type="Gene3D" id="1.25.40.10">
    <property type="entry name" value="Tetratricopeptide repeat domain"/>
    <property type="match status" value="1"/>
</dbReference>
<comment type="caution">
    <text evidence="2">The sequence shown here is derived from an EMBL/GenBank/DDBJ whole genome shotgun (WGS) entry which is preliminary data.</text>
</comment>
<organism evidence="2 3">
    <name type="scientific">Cryomyces minteri</name>
    <dbReference type="NCBI Taxonomy" id="331657"/>
    <lineage>
        <taxon>Eukaryota</taxon>
        <taxon>Fungi</taxon>
        <taxon>Dikarya</taxon>
        <taxon>Ascomycota</taxon>
        <taxon>Pezizomycotina</taxon>
        <taxon>Dothideomycetes</taxon>
        <taxon>Dothideomycetes incertae sedis</taxon>
        <taxon>Cryomyces</taxon>
    </lineage>
</organism>
<dbReference type="GO" id="GO:0030008">
    <property type="term" value="C:TRAPP complex"/>
    <property type="evidence" value="ECO:0007669"/>
    <property type="project" value="TreeGrafter"/>
</dbReference>
<evidence type="ECO:0000313" key="3">
    <source>
        <dbReference type="Proteomes" id="UP000308768"/>
    </source>
</evidence>
<dbReference type="GO" id="GO:0005794">
    <property type="term" value="C:Golgi apparatus"/>
    <property type="evidence" value="ECO:0007669"/>
    <property type="project" value="TreeGrafter"/>
</dbReference>
<evidence type="ECO:0008006" key="4">
    <source>
        <dbReference type="Google" id="ProtNLM"/>
    </source>
</evidence>
<evidence type="ECO:0000313" key="2">
    <source>
        <dbReference type="EMBL" id="TKA77680.1"/>
    </source>
</evidence>
<gene>
    <name evidence="2" type="ORF">B0A49_02202</name>
</gene>